<organism evidence="2">
    <name type="scientific">marine sediment metagenome</name>
    <dbReference type="NCBI Taxonomy" id="412755"/>
    <lineage>
        <taxon>unclassified sequences</taxon>
        <taxon>metagenomes</taxon>
        <taxon>ecological metagenomes</taxon>
    </lineage>
</organism>
<dbReference type="InterPro" id="IPR017927">
    <property type="entry name" value="FAD-bd_FR_type"/>
</dbReference>
<dbReference type="EMBL" id="LAZR01037282">
    <property type="protein sequence ID" value="KKL22619.1"/>
    <property type="molecule type" value="Genomic_DNA"/>
</dbReference>
<comment type="caution">
    <text evidence="2">The sequence shown here is derived from an EMBL/GenBank/DDBJ whole genome shotgun (WGS) entry which is preliminary data.</text>
</comment>
<protein>
    <recommendedName>
        <fullName evidence="1">FAD-binding FR-type domain-containing protein</fullName>
    </recommendedName>
</protein>
<dbReference type="InterPro" id="IPR017938">
    <property type="entry name" value="Riboflavin_synthase-like_b-brl"/>
</dbReference>
<proteinExistence type="predicted"/>
<evidence type="ECO:0000313" key="2">
    <source>
        <dbReference type="EMBL" id="KKL22619.1"/>
    </source>
</evidence>
<name>A0A0F9BL71_9ZZZZ</name>
<feature type="domain" description="FAD-binding FR-type" evidence="1">
    <location>
        <begin position="1"/>
        <end position="98"/>
    </location>
</feature>
<dbReference type="SUPFAM" id="SSF52343">
    <property type="entry name" value="Ferredoxin reductase-like, C-terminal NADP-linked domain"/>
    <property type="match status" value="1"/>
</dbReference>
<dbReference type="GO" id="GO:0016491">
    <property type="term" value="F:oxidoreductase activity"/>
    <property type="evidence" value="ECO:0007669"/>
    <property type="project" value="InterPro"/>
</dbReference>
<feature type="non-terminal residue" evidence="2">
    <location>
        <position position="191"/>
    </location>
</feature>
<dbReference type="InterPro" id="IPR039261">
    <property type="entry name" value="FNR_nucleotide-bd"/>
</dbReference>
<dbReference type="SUPFAM" id="SSF63380">
    <property type="entry name" value="Riboflavin synthase domain-like"/>
    <property type="match status" value="1"/>
</dbReference>
<gene>
    <name evidence="2" type="ORF">LCGC14_2433620</name>
</gene>
<dbReference type="AlphaFoldDB" id="A0A0F9BL71"/>
<dbReference type="PROSITE" id="PS51384">
    <property type="entry name" value="FAD_FR"/>
    <property type="match status" value="1"/>
</dbReference>
<reference evidence="2" key="1">
    <citation type="journal article" date="2015" name="Nature">
        <title>Complex archaea that bridge the gap between prokaryotes and eukaryotes.</title>
        <authorList>
            <person name="Spang A."/>
            <person name="Saw J.H."/>
            <person name="Jorgensen S.L."/>
            <person name="Zaremba-Niedzwiedzka K."/>
            <person name="Martijn J."/>
            <person name="Lind A.E."/>
            <person name="van Eijk R."/>
            <person name="Schleper C."/>
            <person name="Guy L."/>
            <person name="Ettema T.J."/>
        </authorList>
    </citation>
    <scope>NUCLEOTIDE SEQUENCE</scope>
</reference>
<dbReference type="InterPro" id="IPR050353">
    <property type="entry name" value="PyrK_electron_transfer"/>
</dbReference>
<dbReference type="PANTHER" id="PTHR43513">
    <property type="entry name" value="DIHYDROOROTATE DEHYDROGENASE B (NAD(+)), ELECTRON TRANSFER SUBUNIT"/>
    <property type="match status" value="1"/>
</dbReference>
<dbReference type="Gene3D" id="2.40.30.10">
    <property type="entry name" value="Translation factors"/>
    <property type="match status" value="1"/>
</dbReference>
<dbReference type="Gene3D" id="3.40.50.80">
    <property type="entry name" value="Nucleotide-binding domain of ferredoxin-NADP reductase (FNR) module"/>
    <property type="match status" value="1"/>
</dbReference>
<dbReference type="PANTHER" id="PTHR43513:SF3">
    <property type="entry name" value="DIHYDROOROTATE DEHYDROGENASE B (NAD(+)), ELECTRON TRANSFER SUBUNIT-RELATED"/>
    <property type="match status" value="1"/>
</dbReference>
<evidence type="ECO:0000259" key="1">
    <source>
        <dbReference type="PROSITE" id="PS51384"/>
    </source>
</evidence>
<sequence>MPFKILRKISLDQSGTLYEIDIHTPLIAKKAFAGNFVLIRVNETGERIPLTIADYDRVKGSITIVFQVVGKSTLLLSHQETNDEILDIVGPLGNKIHVEKYEFPVVIIGGGVGIAECYPQAKELKKSGNKIISIIGARTKDLLFWKEKMAAVSNRLIICTDDGSEGIKGFVTKPLQDLLKNEEISVVITIG</sequence>
<accession>A0A0F9BL71</accession>
<dbReference type="NCBIfam" id="NF004862">
    <property type="entry name" value="PRK06222.1"/>
    <property type="match status" value="1"/>
</dbReference>